<dbReference type="VEuPathDB" id="FungiDB:I7I53_05879"/>
<name>A0A8A1LFJ2_AJEC8</name>
<accession>A0A8A1LFJ2</accession>
<dbReference type="EMBL" id="CP069103">
    <property type="protein sequence ID" value="QSS50752.1"/>
    <property type="molecule type" value="Genomic_DNA"/>
</dbReference>
<reference evidence="1" key="1">
    <citation type="submission" date="2021-01" db="EMBL/GenBank/DDBJ databases">
        <title>Chromosome-level genome assembly of a human fungal pathogen reveals clustering of transcriptionally co-regulated genes.</title>
        <authorList>
            <person name="Voorhies M."/>
            <person name="Cohen S."/>
            <person name="Shea T.P."/>
            <person name="Petrus S."/>
            <person name="Munoz J.F."/>
            <person name="Poplawski S."/>
            <person name="Goldman W.E."/>
            <person name="Michael T."/>
            <person name="Cuomo C.A."/>
            <person name="Sil A."/>
            <person name="Beyhan S."/>
        </authorList>
    </citation>
    <scope>NUCLEOTIDE SEQUENCE</scope>
    <source>
        <strain evidence="1">H88</strain>
    </source>
</reference>
<evidence type="ECO:0000313" key="1">
    <source>
        <dbReference type="EMBL" id="QSS50752.1"/>
    </source>
</evidence>
<proteinExistence type="predicted"/>
<dbReference type="AlphaFoldDB" id="A0A8A1LFJ2"/>
<protein>
    <submittedName>
        <fullName evidence="1">Uncharacterized protein</fullName>
    </submittedName>
</protein>
<sequence length="59" mass="6757">MTPCCLQQNLSNCQIPGLIQALNTLSFIFLGSNRWHHPEAYPFKYMVHPSRNSILTAPR</sequence>
<dbReference type="Proteomes" id="UP000663419">
    <property type="component" value="Chromosome 2"/>
</dbReference>
<organism evidence="1 2">
    <name type="scientific">Ajellomyces capsulatus (strain H88)</name>
    <name type="common">Darling's disease fungus</name>
    <name type="synonym">Histoplasma capsulatum</name>
    <dbReference type="NCBI Taxonomy" id="544711"/>
    <lineage>
        <taxon>Eukaryota</taxon>
        <taxon>Fungi</taxon>
        <taxon>Dikarya</taxon>
        <taxon>Ascomycota</taxon>
        <taxon>Pezizomycotina</taxon>
        <taxon>Eurotiomycetes</taxon>
        <taxon>Eurotiomycetidae</taxon>
        <taxon>Onygenales</taxon>
        <taxon>Ajellomycetaceae</taxon>
        <taxon>Histoplasma</taxon>
    </lineage>
</organism>
<gene>
    <name evidence="1" type="ORF">I7I53_05879</name>
</gene>
<evidence type="ECO:0000313" key="2">
    <source>
        <dbReference type="Proteomes" id="UP000663419"/>
    </source>
</evidence>